<dbReference type="EMBL" id="QTSX02006393">
    <property type="protein sequence ID" value="KAJ9055643.1"/>
    <property type="molecule type" value="Genomic_DNA"/>
</dbReference>
<dbReference type="Proteomes" id="UP001165960">
    <property type="component" value="Unassembled WGS sequence"/>
</dbReference>
<proteinExistence type="predicted"/>
<comment type="caution">
    <text evidence="1">The sequence shown here is derived from an EMBL/GenBank/DDBJ whole genome shotgun (WGS) entry which is preliminary data.</text>
</comment>
<reference evidence="1" key="1">
    <citation type="submission" date="2022-04" db="EMBL/GenBank/DDBJ databases">
        <title>Genome of the entomopathogenic fungus Entomophthora muscae.</title>
        <authorList>
            <person name="Elya C."/>
            <person name="Lovett B.R."/>
            <person name="Lee E."/>
            <person name="Macias A.M."/>
            <person name="Hajek A.E."/>
            <person name="De Bivort B.L."/>
            <person name="Kasson M.T."/>
            <person name="De Fine Licht H.H."/>
            <person name="Stajich J.E."/>
        </authorList>
    </citation>
    <scope>NUCLEOTIDE SEQUENCE</scope>
    <source>
        <strain evidence="1">Berkeley</strain>
    </source>
</reference>
<gene>
    <name evidence="1" type="ORF">DSO57_1001626</name>
</gene>
<accession>A0ACC2S059</accession>
<name>A0ACC2S059_9FUNG</name>
<feature type="non-terminal residue" evidence="1">
    <location>
        <position position="72"/>
    </location>
</feature>
<sequence length="72" mass="8433">MKKAYNRVDWAFLKDTLRLIKIHELFITWITTLYKDLSAQISSTEIFLTPSPYNRDFVKATQCPLSSSILHL</sequence>
<evidence type="ECO:0000313" key="2">
    <source>
        <dbReference type="Proteomes" id="UP001165960"/>
    </source>
</evidence>
<organism evidence="1 2">
    <name type="scientific">Entomophthora muscae</name>
    <dbReference type="NCBI Taxonomy" id="34485"/>
    <lineage>
        <taxon>Eukaryota</taxon>
        <taxon>Fungi</taxon>
        <taxon>Fungi incertae sedis</taxon>
        <taxon>Zoopagomycota</taxon>
        <taxon>Entomophthoromycotina</taxon>
        <taxon>Entomophthoromycetes</taxon>
        <taxon>Entomophthorales</taxon>
        <taxon>Entomophthoraceae</taxon>
        <taxon>Entomophthora</taxon>
    </lineage>
</organism>
<evidence type="ECO:0000313" key="1">
    <source>
        <dbReference type="EMBL" id="KAJ9055643.1"/>
    </source>
</evidence>
<protein>
    <submittedName>
        <fullName evidence="1">Uncharacterized protein</fullName>
    </submittedName>
</protein>
<keyword evidence="2" id="KW-1185">Reference proteome</keyword>